<dbReference type="PANTHER" id="PTHR43775">
    <property type="entry name" value="FATTY ACID SYNTHASE"/>
    <property type="match status" value="1"/>
</dbReference>
<comment type="caution">
    <text evidence="5">The sequence shown here is derived from an EMBL/GenBank/DDBJ whole genome shotgun (WGS) entry which is preliminary data.</text>
</comment>
<keyword evidence="6" id="KW-1185">Reference proteome</keyword>
<dbReference type="InterPro" id="IPR050091">
    <property type="entry name" value="PKS_NRPS_Biosynth_Enz"/>
</dbReference>
<dbReference type="SUPFAM" id="SSF55048">
    <property type="entry name" value="Probable ACP-binding domain of malonyl-CoA ACP transacylase"/>
    <property type="match status" value="1"/>
</dbReference>
<evidence type="ECO:0000313" key="5">
    <source>
        <dbReference type="EMBL" id="MFC5891154.1"/>
    </source>
</evidence>
<sequence>MGETADAGHTTATIAIDIASAAAGTHTGPNTATTHTSSTTTDTAATAAAAGSNDPDAGGVEDGEQLLVLSARSARSLTLLAHAWADYLDGDGHRHRLRDLCAAAALRRDTHPHRLWARGATHTELAHRLREVAAGNPTTGAATAHAGYNPRRTAFVFPGQGSQWLGMGRGLMNSSPAFRTTITACDQAIHAELGWSLTTLLTEATTLPTDIDKVQPALFAIGIALTAALHELGLDPDVCLGHSMGEIAAAHTAGALTLHDATAVICRRSHLMRRLAGRGAMLAVELGADAARELLTSHPDYATACIAADNSPTATILAGPPHTLTTLTHHLEQHGILCRTVRVEVASHSPDMDLIAHDLTTALTHITPQTAHTPLISSLHATPLTGTELTPQYWHDNLRQTVRFTDAIRHLCTQDTLFLEISPHPVLTTAIDETRRTTTAEGTALPTLQRHHHEPTTLLETLGHA</sequence>
<gene>
    <name evidence="5" type="ORF">ACFP0N_40015</name>
</gene>
<feature type="domain" description="Malonyl-CoA:ACP transacylase (MAT)" evidence="4">
    <location>
        <begin position="156"/>
        <end position="452"/>
    </location>
</feature>
<keyword evidence="2" id="KW-0597">Phosphoprotein</keyword>
<reference evidence="6" key="1">
    <citation type="journal article" date="2019" name="Int. J. Syst. Evol. Microbiol.">
        <title>The Global Catalogue of Microorganisms (GCM) 10K type strain sequencing project: providing services to taxonomists for standard genome sequencing and annotation.</title>
        <authorList>
            <consortium name="The Broad Institute Genomics Platform"/>
            <consortium name="The Broad Institute Genome Sequencing Center for Infectious Disease"/>
            <person name="Wu L."/>
            <person name="Ma J."/>
        </authorList>
    </citation>
    <scope>NUCLEOTIDE SEQUENCE [LARGE SCALE GENOMIC DNA]</scope>
    <source>
        <strain evidence="6">CGMCC 4.1469</strain>
    </source>
</reference>
<evidence type="ECO:0000259" key="4">
    <source>
        <dbReference type="SMART" id="SM00827"/>
    </source>
</evidence>
<evidence type="ECO:0000256" key="2">
    <source>
        <dbReference type="ARBA" id="ARBA00022553"/>
    </source>
</evidence>
<dbReference type="GO" id="GO:0016746">
    <property type="term" value="F:acyltransferase activity"/>
    <property type="evidence" value="ECO:0007669"/>
    <property type="project" value="UniProtKB-KW"/>
</dbReference>
<keyword evidence="5" id="KW-0012">Acyltransferase</keyword>
<protein>
    <submittedName>
        <fullName evidence="5">Acyltransferase domain-containing protein</fullName>
    </submittedName>
</protein>
<dbReference type="Gene3D" id="3.40.366.10">
    <property type="entry name" value="Malonyl-Coenzyme A Acyl Carrier Protein, domain 2"/>
    <property type="match status" value="1"/>
</dbReference>
<keyword evidence="1" id="KW-0596">Phosphopantetheine</keyword>
<dbReference type="EMBL" id="JBHSOD010000155">
    <property type="protein sequence ID" value="MFC5891154.1"/>
    <property type="molecule type" value="Genomic_DNA"/>
</dbReference>
<dbReference type="InterPro" id="IPR014043">
    <property type="entry name" value="Acyl_transferase_dom"/>
</dbReference>
<feature type="non-terminal residue" evidence="5">
    <location>
        <position position="465"/>
    </location>
</feature>
<dbReference type="PANTHER" id="PTHR43775:SF37">
    <property type="entry name" value="SI:DKEY-61P9.11"/>
    <property type="match status" value="1"/>
</dbReference>
<name>A0ABW1FDB9_9ACTN</name>
<evidence type="ECO:0000313" key="6">
    <source>
        <dbReference type="Proteomes" id="UP001596067"/>
    </source>
</evidence>
<dbReference type="Pfam" id="PF22621">
    <property type="entry name" value="CurL-like_PKS_C"/>
    <property type="match status" value="1"/>
</dbReference>
<feature type="region of interest" description="Disordered" evidence="3">
    <location>
        <begin position="441"/>
        <end position="465"/>
    </location>
</feature>
<proteinExistence type="predicted"/>
<keyword evidence="5" id="KW-0808">Transferase</keyword>
<dbReference type="Proteomes" id="UP001596067">
    <property type="component" value="Unassembled WGS sequence"/>
</dbReference>
<organism evidence="5 6">
    <name type="scientific">Kitasatospora aburaviensis</name>
    <dbReference type="NCBI Taxonomy" id="67265"/>
    <lineage>
        <taxon>Bacteria</taxon>
        <taxon>Bacillati</taxon>
        <taxon>Actinomycetota</taxon>
        <taxon>Actinomycetes</taxon>
        <taxon>Kitasatosporales</taxon>
        <taxon>Streptomycetaceae</taxon>
        <taxon>Kitasatospora</taxon>
    </lineage>
</organism>
<dbReference type="Gene3D" id="3.30.70.3290">
    <property type="match status" value="1"/>
</dbReference>
<dbReference type="SMART" id="SM00827">
    <property type="entry name" value="PKS_AT"/>
    <property type="match status" value="1"/>
</dbReference>
<evidence type="ECO:0000256" key="3">
    <source>
        <dbReference type="SAM" id="MobiDB-lite"/>
    </source>
</evidence>
<dbReference type="Pfam" id="PF00698">
    <property type="entry name" value="Acyl_transf_1"/>
    <property type="match status" value="1"/>
</dbReference>
<dbReference type="InterPro" id="IPR016036">
    <property type="entry name" value="Malonyl_transacylase_ACP-bd"/>
</dbReference>
<evidence type="ECO:0000256" key="1">
    <source>
        <dbReference type="ARBA" id="ARBA00022450"/>
    </source>
</evidence>
<accession>A0ABW1FDB9</accession>
<dbReference type="InterPro" id="IPR016035">
    <property type="entry name" value="Acyl_Trfase/lysoPLipase"/>
</dbReference>
<dbReference type="SUPFAM" id="SSF52151">
    <property type="entry name" value="FabD/lysophospholipase-like"/>
    <property type="match status" value="1"/>
</dbReference>
<dbReference type="InterPro" id="IPR001227">
    <property type="entry name" value="Ac_transferase_dom_sf"/>
</dbReference>